<evidence type="ECO:0000313" key="1">
    <source>
        <dbReference type="EMBL" id="APG93824.1"/>
    </source>
</evidence>
<keyword evidence="1" id="KW-0614">Plasmid</keyword>
<reference evidence="1 2" key="1">
    <citation type="submission" date="2015-10" db="EMBL/GenBank/DDBJ databases">
        <title>Genomic differences between typical nodule nitrogen-fixing rhizobial strains and those coming from bean seeds.</title>
        <authorList>
            <person name="Peralta H."/>
            <person name="Aguilar-Vera A."/>
            <person name="Diaz R."/>
            <person name="Mora Y."/>
            <person name="Martinez-Batallar G."/>
            <person name="Salazar E."/>
            <person name="Vargas-Lagunas C."/>
            <person name="Encarnacion S."/>
            <person name="Girard L."/>
            <person name="Mora J."/>
        </authorList>
    </citation>
    <scope>NUCLEOTIDE SEQUENCE [LARGE SCALE GENOMIC DNA]</scope>
    <source>
        <strain evidence="1 2">CFNEI 73</strain>
        <plasmid evidence="1 2">C</plasmid>
    </source>
</reference>
<dbReference type="AlphaFoldDB" id="A0A1L3LUP6"/>
<geneLocation type="plasmid" evidence="1 2">
    <name>C</name>
</geneLocation>
<organism evidence="1 2">
    <name type="scientific">Sinorhizobium americanum</name>
    <dbReference type="NCBI Taxonomy" id="194963"/>
    <lineage>
        <taxon>Bacteria</taxon>
        <taxon>Pseudomonadati</taxon>
        <taxon>Pseudomonadota</taxon>
        <taxon>Alphaproteobacteria</taxon>
        <taxon>Hyphomicrobiales</taxon>
        <taxon>Rhizobiaceae</taxon>
        <taxon>Sinorhizobium/Ensifer group</taxon>
        <taxon>Sinorhizobium</taxon>
    </lineage>
</organism>
<name>A0A1L3LUP6_9HYPH</name>
<sequence length="52" mass="5666">MTFLETKRSDVTLVSTAMKAGGLCGASRRWDWVSQHWDGFDAGGAMRPLAPP</sequence>
<protein>
    <submittedName>
        <fullName evidence="1">Uncharacterized protein</fullName>
    </submittedName>
</protein>
<accession>A0A1L3LUP6</accession>
<dbReference type="Proteomes" id="UP000182306">
    <property type="component" value="Plasmid C"/>
</dbReference>
<dbReference type="KEGG" id="same:SAMCFNEI73_pC0100"/>
<gene>
    <name evidence="1" type="ORF">SAMCFNEI73_pC0100</name>
</gene>
<proteinExistence type="predicted"/>
<evidence type="ECO:0000313" key="2">
    <source>
        <dbReference type="Proteomes" id="UP000182306"/>
    </source>
</evidence>
<keyword evidence="2" id="KW-1185">Reference proteome</keyword>
<dbReference type="EMBL" id="CP013110">
    <property type="protein sequence ID" value="APG93824.1"/>
    <property type="molecule type" value="Genomic_DNA"/>
</dbReference>